<organism evidence="2 3">
    <name type="scientific">Undibacterium piscinae</name>
    <dbReference type="NCBI Taxonomy" id="2495591"/>
    <lineage>
        <taxon>Bacteria</taxon>
        <taxon>Pseudomonadati</taxon>
        <taxon>Pseudomonadota</taxon>
        <taxon>Betaproteobacteria</taxon>
        <taxon>Burkholderiales</taxon>
        <taxon>Oxalobacteraceae</taxon>
        <taxon>Undibacterium</taxon>
    </lineage>
</organism>
<dbReference type="Pfam" id="PF13356">
    <property type="entry name" value="Arm-DNA-bind_3"/>
    <property type="match status" value="1"/>
</dbReference>
<gene>
    <name evidence="2" type="ORF">EJG51_017570</name>
</gene>
<dbReference type="AlphaFoldDB" id="A0A6M4A938"/>
<proteinExistence type="predicted"/>
<dbReference type="KEGG" id="upi:EJG51_017570"/>
<evidence type="ECO:0000313" key="3">
    <source>
        <dbReference type="Proteomes" id="UP000274350"/>
    </source>
</evidence>
<evidence type="ECO:0000259" key="1">
    <source>
        <dbReference type="Pfam" id="PF13356"/>
    </source>
</evidence>
<feature type="domain" description="Integrase DNA-binding" evidence="1">
    <location>
        <begin position="1"/>
        <end position="51"/>
    </location>
</feature>
<dbReference type="EMBL" id="CP051152">
    <property type="protein sequence ID" value="QJQ07826.1"/>
    <property type="molecule type" value="Genomic_DNA"/>
</dbReference>
<dbReference type="Proteomes" id="UP000274350">
    <property type="component" value="Chromosome"/>
</dbReference>
<protein>
    <submittedName>
        <fullName evidence="2">DUF4102 domain-containing protein</fullName>
    </submittedName>
</protein>
<dbReference type="Gene3D" id="3.30.160.390">
    <property type="entry name" value="Integrase, DNA-binding domain"/>
    <property type="match status" value="1"/>
</dbReference>
<evidence type="ECO:0000313" key="2">
    <source>
        <dbReference type="EMBL" id="QJQ07826.1"/>
    </source>
</evidence>
<name>A0A6M4A938_9BURK</name>
<sequence>MYLSVNANGARYSHMAYRLNQRRNTLASGKYPDISLLHARDQRMAARELTAS</sequence>
<reference evidence="2 3" key="1">
    <citation type="journal article" date="2019" name="Int. J. Syst. Evol. Microbiol.">
        <title>Undibacterium piscinae sp. nov., isolated from Korean shiner intestine.</title>
        <authorList>
            <person name="Lee S.Y."/>
            <person name="Kang W."/>
            <person name="Kim P.S."/>
            <person name="Kim H.S."/>
            <person name="Sung H."/>
            <person name="Shin N.R."/>
            <person name="Whon T.W."/>
            <person name="Yun J.H."/>
            <person name="Lee J.Y."/>
            <person name="Lee J.Y."/>
            <person name="Jung M.J."/>
            <person name="Jeong Y.S."/>
            <person name="Tak E.J."/>
            <person name="Han J.E."/>
            <person name="Hyun D.W."/>
            <person name="Kang M.S."/>
            <person name="Lee K.E."/>
            <person name="Lee B.H."/>
            <person name="Bae J.W."/>
        </authorList>
    </citation>
    <scope>NUCLEOTIDE SEQUENCE [LARGE SCALE GENOMIC DNA]</scope>
    <source>
        <strain evidence="2 3">S11R28</strain>
    </source>
</reference>
<keyword evidence="3" id="KW-1185">Reference proteome</keyword>
<dbReference type="InterPro" id="IPR025166">
    <property type="entry name" value="Integrase_DNA_bind_dom"/>
</dbReference>
<dbReference type="InterPro" id="IPR038488">
    <property type="entry name" value="Integrase_DNA-bd_sf"/>
</dbReference>
<dbReference type="OrthoDB" id="9775880at2"/>
<accession>A0A6M4A938</accession>